<organism evidence="5 6">
    <name type="scientific">Prosthecochloris marina</name>
    <dbReference type="NCBI Taxonomy" id="2017681"/>
    <lineage>
        <taxon>Bacteria</taxon>
        <taxon>Pseudomonadati</taxon>
        <taxon>Chlorobiota</taxon>
        <taxon>Chlorobiia</taxon>
        <taxon>Chlorobiales</taxon>
        <taxon>Chlorobiaceae</taxon>
        <taxon>Prosthecochloris</taxon>
    </lineage>
</organism>
<evidence type="ECO:0000313" key="5">
    <source>
        <dbReference type="EMBL" id="PWW81277.1"/>
    </source>
</evidence>
<dbReference type="RefSeq" id="WP_110024065.1">
    <property type="nucleotide sequence ID" value="NZ_PDNZ01000008.1"/>
</dbReference>
<dbReference type="PANTHER" id="PTHR30408:SF12">
    <property type="entry name" value="TYPE I RESTRICTION ENZYME MJAVIII SPECIFICITY SUBUNIT"/>
    <property type="match status" value="1"/>
</dbReference>
<gene>
    <name evidence="5" type="ORF">CR164_11085</name>
</gene>
<keyword evidence="5" id="KW-0255">Endonuclease</keyword>
<keyword evidence="6" id="KW-1185">Reference proteome</keyword>
<keyword evidence="5" id="KW-0540">Nuclease</keyword>
<dbReference type="InterPro" id="IPR044946">
    <property type="entry name" value="Restrct_endonuc_typeI_TRD_sf"/>
</dbReference>
<dbReference type="Gene3D" id="1.10.287.1120">
    <property type="entry name" value="Bipartite methylase S protein"/>
    <property type="match status" value="1"/>
</dbReference>
<dbReference type="Pfam" id="PF01420">
    <property type="entry name" value="Methylase_S"/>
    <property type="match status" value="1"/>
</dbReference>
<evidence type="ECO:0000256" key="2">
    <source>
        <dbReference type="ARBA" id="ARBA00022747"/>
    </source>
</evidence>
<dbReference type="OrthoDB" id="597880at2"/>
<sequence length="404" mass="45524">MNKYRRVVLGDIAKISSGGTPSRSNPEYWDGNIPWVKTAQIQNRIINEESVDEWITEEGLHESSAKIISAETILMAMYGQGKTRGQIGILTFDASINQACAAIELKKGVYRDYIYQALLANYSRIRNMSNSGGQANLSATLIKEIPVMLPSFAEQKAIADLLFTWDQAIEKTERLIRAKERQLDAYARNLFDRRNDGKYDGWKVVELKMVLTEHGDKSIGIEEVYSVSVHKGLVNQVEHLGRSFSAANTDNYNRVHFGDIVYTKSPTGDFPLGIVKQSYAVKDVIVSPLYGVFTPKTFNLGIVLDFYFSSPARARNYLFPIVQKGAKNTIAITNKTFLSNTLHLPVDEQAQKEVAEFVSAARKEIDLLKKLADKYKTQKSGLMQKMLTGEWKVKPEIVNQYMEV</sequence>
<dbReference type="InterPro" id="IPR000055">
    <property type="entry name" value="Restrct_endonuc_typeI_TRD"/>
</dbReference>
<dbReference type="Proteomes" id="UP000246278">
    <property type="component" value="Unassembled WGS sequence"/>
</dbReference>
<comment type="similarity">
    <text evidence="1">Belongs to the type-I restriction system S methylase family.</text>
</comment>
<feature type="domain" description="Type I restriction modification DNA specificity" evidence="4">
    <location>
        <begin position="6"/>
        <end position="173"/>
    </location>
</feature>
<dbReference type="GO" id="GO:0009307">
    <property type="term" value="P:DNA restriction-modification system"/>
    <property type="evidence" value="ECO:0007669"/>
    <property type="project" value="UniProtKB-KW"/>
</dbReference>
<dbReference type="CDD" id="cd17287">
    <property type="entry name" value="RMtype1_S_EcoN10ORF171P_TRD2-CR2_like"/>
    <property type="match status" value="1"/>
</dbReference>
<evidence type="ECO:0000259" key="4">
    <source>
        <dbReference type="Pfam" id="PF01420"/>
    </source>
</evidence>
<keyword evidence="2" id="KW-0680">Restriction system</keyword>
<dbReference type="SUPFAM" id="SSF116734">
    <property type="entry name" value="DNA methylase specificity domain"/>
    <property type="match status" value="2"/>
</dbReference>
<dbReference type="EMBL" id="PDNZ01000008">
    <property type="protein sequence ID" value="PWW81277.1"/>
    <property type="molecule type" value="Genomic_DNA"/>
</dbReference>
<reference evidence="6" key="1">
    <citation type="submission" date="2017-10" db="EMBL/GenBank/DDBJ databases">
        <authorList>
            <person name="Gaisin V.A."/>
            <person name="Rysina M.S."/>
            <person name="Grouzdev D.S."/>
        </authorList>
    </citation>
    <scope>NUCLEOTIDE SEQUENCE [LARGE SCALE GENOMIC DNA]</scope>
    <source>
        <strain evidence="6">V1</strain>
    </source>
</reference>
<name>A0A317T6B7_9CHLB</name>
<dbReference type="GO" id="GO:0004519">
    <property type="term" value="F:endonuclease activity"/>
    <property type="evidence" value="ECO:0007669"/>
    <property type="project" value="UniProtKB-KW"/>
</dbReference>
<dbReference type="Gene3D" id="3.90.220.20">
    <property type="entry name" value="DNA methylase specificity domains"/>
    <property type="match status" value="2"/>
</dbReference>
<comment type="caution">
    <text evidence="5">The sequence shown here is derived from an EMBL/GenBank/DDBJ whole genome shotgun (WGS) entry which is preliminary data.</text>
</comment>
<evidence type="ECO:0000313" key="6">
    <source>
        <dbReference type="Proteomes" id="UP000246278"/>
    </source>
</evidence>
<keyword evidence="3" id="KW-0238">DNA-binding</keyword>
<evidence type="ECO:0000256" key="1">
    <source>
        <dbReference type="ARBA" id="ARBA00010923"/>
    </source>
</evidence>
<keyword evidence="5" id="KW-0378">Hydrolase</keyword>
<proteinExistence type="inferred from homology"/>
<dbReference type="AlphaFoldDB" id="A0A317T6B7"/>
<dbReference type="PANTHER" id="PTHR30408">
    <property type="entry name" value="TYPE-1 RESTRICTION ENZYME ECOKI SPECIFICITY PROTEIN"/>
    <property type="match status" value="1"/>
</dbReference>
<dbReference type="InterPro" id="IPR052021">
    <property type="entry name" value="Type-I_RS_S_subunit"/>
</dbReference>
<dbReference type="GO" id="GO:0003677">
    <property type="term" value="F:DNA binding"/>
    <property type="evidence" value="ECO:0007669"/>
    <property type="project" value="UniProtKB-KW"/>
</dbReference>
<accession>A0A317T6B7</accession>
<protein>
    <submittedName>
        <fullName evidence="5">Restriction endonuclease subunit S</fullName>
    </submittedName>
</protein>
<evidence type="ECO:0000256" key="3">
    <source>
        <dbReference type="ARBA" id="ARBA00023125"/>
    </source>
</evidence>